<sequence length="102" mass="11951">MSTSLDQLKRILQDLINALSDERYITKPKNGTKLLIYEDLKRYNVSIITKDFITNVFSGRESHLWHAYDNGSFEHFDNEEIILLSFGLTNEITLTKKREEVI</sequence>
<proteinExistence type="predicted"/>
<name>A0A0C2MZP3_THEKT</name>
<keyword evidence="2" id="KW-1185">Reference proteome</keyword>
<organism evidence="1 2">
    <name type="scientific">Thelohanellus kitauei</name>
    <name type="common">Myxosporean</name>
    <dbReference type="NCBI Taxonomy" id="669202"/>
    <lineage>
        <taxon>Eukaryota</taxon>
        <taxon>Metazoa</taxon>
        <taxon>Cnidaria</taxon>
        <taxon>Myxozoa</taxon>
        <taxon>Myxosporea</taxon>
        <taxon>Bivalvulida</taxon>
        <taxon>Platysporina</taxon>
        <taxon>Myxobolidae</taxon>
        <taxon>Thelohanellus</taxon>
    </lineage>
</organism>
<evidence type="ECO:0000313" key="1">
    <source>
        <dbReference type="EMBL" id="KII72821.1"/>
    </source>
</evidence>
<gene>
    <name evidence="1" type="ORF">RF11_14914</name>
</gene>
<evidence type="ECO:0000313" key="2">
    <source>
        <dbReference type="Proteomes" id="UP000031668"/>
    </source>
</evidence>
<comment type="caution">
    <text evidence="1">The sequence shown here is derived from an EMBL/GenBank/DDBJ whole genome shotgun (WGS) entry which is preliminary data.</text>
</comment>
<dbReference type="EMBL" id="JWZT01001089">
    <property type="protein sequence ID" value="KII72821.1"/>
    <property type="molecule type" value="Genomic_DNA"/>
</dbReference>
<accession>A0A0C2MZP3</accession>
<protein>
    <submittedName>
        <fullName evidence="1">Uncharacterized protein</fullName>
    </submittedName>
</protein>
<dbReference type="Proteomes" id="UP000031668">
    <property type="component" value="Unassembled WGS sequence"/>
</dbReference>
<reference evidence="1 2" key="1">
    <citation type="journal article" date="2014" name="Genome Biol. Evol.">
        <title>The genome of the myxosporean Thelohanellus kitauei shows adaptations to nutrient acquisition within its fish host.</title>
        <authorList>
            <person name="Yang Y."/>
            <person name="Xiong J."/>
            <person name="Zhou Z."/>
            <person name="Huo F."/>
            <person name="Miao W."/>
            <person name="Ran C."/>
            <person name="Liu Y."/>
            <person name="Zhang J."/>
            <person name="Feng J."/>
            <person name="Wang M."/>
            <person name="Wang M."/>
            <person name="Wang L."/>
            <person name="Yao B."/>
        </authorList>
    </citation>
    <scope>NUCLEOTIDE SEQUENCE [LARGE SCALE GENOMIC DNA]</scope>
    <source>
        <strain evidence="1">Wuqing</strain>
    </source>
</reference>
<dbReference type="AlphaFoldDB" id="A0A0C2MZP3"/>